<dbReference type="InterPro" id="IPR036852">
    <property type="entry name" value="Peptidase_S8/S53_dom_sf"/>
</dbReference>
<keyword evidence="3" id="KW-0812">Transmembrane</keyword>
<dbReference type="Proteomes" id="UP000594638">
    <property type="component" value="Unassembled WGS sequence"/>
</dbReference>
<dbReference type="InterPro" id="IPR045051">
    <property type="entry name" value="SBT"/>
</dbReference>
<proteinExistence type="inferred from homology"/>
<keyword evidence="3" id="KW-1133">Transmembrane helix</keyword>
<accession>A0A8S0VCM5</accession>
<protein>
    <submittedName>
        <fullName evidence="4">Subtilisin-like protease</fullName>
    </submittedName>
</protein>
<keyword evidence="2" id="KW-0732">Signal</keyword>
<dbReference type="OrthoDB" id="911353at2759"/>
<dbReference type="GO" id="GO:0004252">
    <property type="term" value="F:serine-type endopeptidase activity"/>
    <property type="evidence" value="ECO:0007669"/>
    <property type="project" value="InterPro"/>
</dbReference>
<gene>
    <name evidence="4" type="ORF">OLEA9_A107149</name>
</gene>
<organism evidence="4 5">
    <name type="scientific">Olea europaea subsp. europaea</name>
    <dbReference type="NCBI Taxonomy" id="158383"/>
    <lineage>
        <taxon>Eukaryota</taxon>
        <taxon>Viridiplantae</taxon>
        <taxon>Streptophyta</taxon>
        <taxon>Embryophyta</taxon>
        <taxon>Tracheophyta</taxon>
        <taxon>Spermatophyta</taxon>
        <taxon>Magnoliopsida</taxon>
        <taxon>eudicotyledons</taxon>
        <taxon>Gunneridae</taxon>
        <taxon>Pentapetalae</taxon>
        <taxon>asterids</taxon>
        <taxon>lamiids</taxon>
        <taxon>Lamiales</taxon>
        <taxon>Oleaceae</taxon>
        <taxon>Oleeae</taxon>
        <taxon>Olea</taxon>
    </lineage>
</organism>
<evidence type="ECO:0000256" key="2">
    <source>
        <dbReference type="ARBA" id="ARBA00022729"/>
    </source>
</evidence>
<dbReference type="Gramene" id="OE9A107149T1">
    <property type="protein sequence ID" value="OE9A107149C1"/>
    <property type="gene ID" value="OE9A107149"/>
</dbReference>
<keyword evidence="4" id="KW-0378">Hydrolase</keyword>
<keyword evidence="4" id="KW-0645">Protease</keyword>
<dbReference type="Gene3D" id="2.60.40.2310">
    <property type="match status" value="1"/>
</dbReference>
<dbReference type="AlphaFoldDB" id="A0A8S0VCM5"/>
<feature type="transmembrane region" description="Helical" evidence="3">
    <location>
        <begin position="47"/>
        <end position="67"/>
    </location>
</feature>
<evidence type="ECO:0000256" key="1">
    <source>
        <dbReference type="ARBA" id="ARBA00011073"/>
    </source>
</evidence>
<dbReference type="EMBL" id="CACTIH010009233">
    <property type="protein sequence ID" value="CAA3028041.1"/>
    <property type="molecule type" value="Genomic_DNA"/>
</dbReference>
<comment type="similarity">
    <text evidence="1">Belongs to the peptidase S8 family.</text>
</comment>
<comment type="caution">
    <text evidence="4">The sequence shown here is derived from an EMBL/GenBank/DDBJ whole genome shotgun (WGS) entry which is preliminary data.</text>
</comment>
<reference evidence="4 5" key="1">
    <citation type="submission" date="2019-12" db="EMBL/GenBank/DDBJ databases">
        <authorList>
            <person name="Alioto T."/>
            <person name="Alioto T."/>
            <person name="Gomez Garrido J."/>
        </authorList>
    </citation>
    <scope>NUCLEOTIDE SEQUENCE [LARGE SCALE GENOMIC DNA]</scope>
</reference>
<dbReference type="SUPFAM" id="SSF52743">
    <property type="entry name" value="Subtilisin-like"/>
    <property type="match status" value="1"/>
</dbReference>
<dbReference type="PANTHER" id="PTHR10795">
    <property type="entry name" value="PROPROTEIN CONVERTASE SUBTILISIN/KEXIN"/>
    <property type="match status" value="1"/>
</dbReference>
<name>A0A8S0VCM5_OLEEU</name>
<sequence length="182" mass="20093">MSENLAHWHTPILAIGILKLNIIGPGVNILVAWPLSVENITGVTFKFNVVYGTLMSCPCLSGVVVLLQGIHLNWSPVVIKSTIMTSVDIVSLDNAPIEDEKFVSTDIFVVGYAHVNPSKANDLGLIYDIELQDYIPYLCGMQYTHRQKSMNLQHKVNCSDESSILEGELNYPSFSIVIELSS</sequence>
<feature type="transmembrane region" description="Helical" evidence="3">
    <location>
        <begin position="12"/>
        <end position="35"/>
    </location>
</feature>
<evidence type="ECO:0000313" key="4">
    <source>
        <dbReference type="EMBL" id="CAA3028041.1"/>
    </source>
</evidence>
<evidence type="ECO:0000256" key="3">
    <source>
        <dbReference type="SAM" id="Phobius"/>
    </source>
</evidence>
<keyword evidence="5" id="KW-1185">Reference proteome</keyword>
<keyword evidence="3" id="KW-0472">Membrane</keyword>
<evidence type="ECO:0000313" key="5">
    <source>
        <dbReference type="Proteomes" id="UP000594638"/>
    </source>
</evidence>
<dbReference type="Gene3D" id="3.40.50.200">
    <property type="entry name" value="Peptidase S8/S53 domain"/>
    <property type="match status" value="1"/>
</dbReference>
<dbReference type="GO" id="GO:0006508">
    <property type="term" value="P:proteolysis"/>
    <property type="evidence" value="ECO:0007669"/>
    <property type="project" value="UniProtKB-KW"/>
</dbReference>